<feature type="coiled-coil region" evidence="1">
    <location>
        <begin position="214"/>
        <end position="248"/>
    </location>
</feature>
<dbReference type="EMBL" id="MBAD02001627">
    <property type="protein sequence ID" value="RLN52914.1"/>
    <property type="molecule type" value="Genomic_DNA"/>
</dbReference>
<sequence length="298" mass="34809">MLEQECGDIQRRKARQGLYKRIEGATSGYDVRLNFRALTERVCGPKPAVVKKRMATYRKMPRELALPLQEFDWEINQLSQSSSGNKGLYCVLLDLLETAGSAKHKNTLVLVMGDGALGGSGLDQKEATKDLLSKFLEKNWFVEVHSWLHACNDWFLDIQEQYPYRVVVKPLDDTIHDLIYRKEDEEEVWVESSWHDPTGRCPISLFQTTPFLTLEQKVEQKMKLEDERKDLLKRLRKNQEALDALELETWSMQILQQQELVRVAQQASDKQLAMRMAQEEEMQLRFLQEYEKSQEEQP</sequence>
<evidence type="ECO:0000313" key="2">
    <source>
        <dbReference type="EMBL" id="RLN52914.1"/>
    </source>
</evidence>
<dbReference type="Proteomes" id="UP000284657">
    <property type="component" value="Unassembled WGS sequence"/>
</dbReference>
<accession>A0A3F2RMU6</accession>
<evidence type="ECO:0000313" key="4">
    <source>
        <dbReference type="Proteomes" id="UP000277300"/>
    </source>
</evidence>
<dbReference type="AlphaFoldDB" id="A0A3F2RMU6"/>
<protein>
    <submittedName>
        <fullName evidence="3">Uncharacterized protein</fullName>
    </submittedName>
</protein>
<dbReference type="EMBL" id="MBDO02000183">
    <property type="protein sequence ID" value="RLN60631.1"/>
    <property type="molecule type" value="Genomic_DNA"/>
</dbReference>
<evidence type="ECO:0000313" key="3">
    <source>
        <dbReference type="EMBL" id="RLN60631.1"/>
    </source>
</evidence>
<comment type="caution">
    <text evidence="3">The sequence shown here is derived from an EMBL/GenBank/DDBJ whole genome shotgun (WGS) entry which is preliminary data.</text>
</comment>
<organism evidence="3 4">
    <name type="scientific">Phytophthora kernoviae</name>
    <dbReference type="NCBI Taxonomy" id="325452"/>
    <lineage>
        <taxon>Eukaryota</taxon>
        <taxon>Sar</taxon>
        <taxon>Stramenopiles</taxon>
        <taxon>Oomycota</taxon>
        <taxon>Peronosporomycetes</taxon>
        <taxon>Peronosporales</taxon>
        <taxon>Peronosporaceae</taxon>
        <taxon>Phytophthora</taxon>
    </lineage>
</organism>
<evidence type="ECO:0000313" key="5">
    <source>
        <dbReference type="Proteomes" id="UP000284657"/>
    </source>
</evidence>
<keyword evidence="1" id="KW-0175">Coiled coil</keyword>
<proteinExistence type="predicted"/>
<evidence type="ECO:0000256" key="1">
    <source>
        <dbReference type="SAM" id="Coils"/>
    </source>
</evidence>
<dbReference type="OrthoDB" id="102768at2759"/>
<dbReference type="Proteomes" id="UP000277300">
    <property type="component" value="Unassembled WGS sequence"/>
</dbReference>
<name>A0A3F2RMU6_9STRA</name>
<gene>
    <name evidence="2" type="ORF">BBJ29_005456</name>
    <name evidence="3" type="ORF">BBP00_00005876</name>
</gene>
<reference evidence="4 5" key="1">
    <citation type="submission" date="2018-07" db="EMBL/GenBank/DDBJ databases">
        <title>Genome sequencing of oomycete isolates from Chile give support for New Zealand origin for Phytophthora kernoviae and make available the first Nothophytophthora sp. genome.</title>
        <authorList>
            <person name="Studholme D.J."/>
            <person name="Sanfuentes E."/>
            <person name="Panda P."/>
            <person name="Hill R."/>
            <person name="Sambles C."/>
            <person name="Grant M."/>
            <person name="Williams N.M."/>
            <person name="Mcdougal R.L."/>
        </authorList>
    </citation>
    <scope>NUCLEOTIDE SEQUENCE [LARGE SCALE GENOMIC DNA]</scope>
    <source>
        <strain evidence="3">Chile6</strain>
        <strain evidence="2">Chile7</strain>
    </source>
</reference>